<protein>
    <submittedName>
        <fullName evidence="2">Uncharacterized protein</fullName>
    </submittedName>
</protein>
<sequence length="426" mass="48084">MSVENTAISSVNVSYGPAAVVAAKPILPSQRKAAGPSTGQHSLNIARTREKQAAIDGDLNMFFSHAKNLSNEMAQKYGNKPDYYLRLMFSGGASMLKARQPSAFNAWAHSLAKDANEDADPGEATNLLDLQREHLDEYHNLSRTEKRELVESFKEVRTSRTMGFRVNPRGRQADVNSTFEKIENMIIGLKCRVGIDGFYCFFKNNSEFQMRPRWFFTAPQLNRYFTGQIRRWDVESIGALGEAFSIAGCDLMGYLRNAKARSDWLKNEIRDKITTALVKITGNKKAIMQYKSYDKDIVLHYGIELFGWTEGLPFACPSSLPTTLEPLQKLLQAIDDGECGFRRLSSSERAARRETFNQKLAEGTVPARAPRKDKGKKRATYRRRKPVESGSNDNDANGDDHDEEEEEEEEEGVGRGKKRVRRGDDE</sequence>
<evidence type="ECO:0000256" key="1">
    <source>
        <dbReference type="SAM" id="MobiDB-lite"/>
    </source>
</evidence>
<feature type="compositionally biased region" description="Acidic residues" evidence="1">
    <location>
        <begin position="396"/>
        <end position="411"/>
    </location>
</feature>
<name>A0A5C3NRT1_9APHY</name>
<feature type="compositionally biased region" description="Basic residues" evidence="1">
    <location>
        <begin position="415"/>
        <end position="426"/>
    </location>
</feature>
<accession>A0A5C3NRT1</accession>
<proteinExistence type="predicted"/>
<feature type="compositionally biased region" description="Basic residues" evidence="1">
    <location>
        <begin position="369"/>
        <end position="385"/>
    </location>
</feature>
<dbReference type="STRING" id="1314778.A0A5C3NRT1"/>
<evidence type="ECO:0000313" key="2">
    <source>
        <dbReference type="EMBL" id="TFK78660.1"/>
    </source>
</evidence>
<dbReference type="AlphaFoldDB" id="A0A5C3NRT1"/>
<dbReference type="Proteomes" id="UP000308197">
    <property type="component" value="Unassembled WGS sequence"/>
</dbReference>
<evidence type="ECO:0000313" key="3">
    <source>
        <dbReference type="Proteomes" id="UP000308197"/>
    </source>
</evidence>
<gene>
    <name evidence="2" type="ORF">K466DRAFT_606777</name>
</gene>
<dbReference type="InParanoid" id="A0A5C3NRT1"/>
<keyword evidence="3" id="KW-1185">Reference proteome</keyword>
<feature type="region of interest" description="Disordered" evidence="1">
    <location>
        <begin position="353"/>
        <end position="426"/>
    </location>
</feature>
<reference evidence="2 3" key="1">
    <citation type="journal article" date="2019" name="Nat. Ecol. Evol.">
        <title>Megaphylogeny resolves global patterns of mushroom evolution.</title>
        <authorList>
            <person name="Varga T."/>
            <person name="Krizsan K."/>
            <person name="Foldi C."/>
            <person name="Dima B."/>
            <person name="Sanchez-Garcia M."/>
            <person name="Sanchez-Ramirez S."/>
            <person name="Szollosi G.J."/>
            <person name="Szarkandi J.G."/>
            <person name="Papp V."/>
            <person name="Albert L."/>
            <person name="Andreopoulos W."/>
            <person name="Angelini C."/>
            <person name="Antonin V."/>
            <person name="Barry K.W."/>
            <person name="Bougher N.L."/>
            <person name="Buchanan P."/>
            <person name="Buyck B."/>
            <person name="Bense V."/>
            <person name="Catcheside P."/>
            <person name="Chovatia M."/>
            <person name="Cooper J."/>
            <person name="Damon W."/>
            <person name="Desjardin D."/>
            <person name="Finy P."/>
            <person name="Geml J."/>
            <person name="Haridas S."/>
            <person name="Hughes K."/>
            <person name="Justo A."/>
            <person name="Karasinski D."/>
            <person name="Kautmanova I."/>
            <person name="Kiss B."/>
            <person name="Kocsube S."/>
            <person name="Kotiranta H."/>
            <person name="LaButti K.M."/>
            <person name="Lechner B.E."/>
            <person name="Liimatainen K."/>
            <person name="Lipzen A."/>
            <person name="Lukacs Z."/>
            <person name="Mihaltcheva S."/>
            <person name="Morgado L.N."/>
            <person name="Niskanen T."/>
            <person name="Noordeloos M.E."/>
            <person name="Ohm R.A."/>
            <person name="Ortiz-Santana B."/>
            <person name="Ovrebo C."/>
            <person name="Racz N."/>
            <person name="Riley R."/>
            <person name="Savchenko A."/>
            <person name="Shiryaev A."/>
            <person name="Soop K."/>
            <person name="Spirin V."/>
            <person name="Szebenyi C."/>
            <person name="Tomsovsky M."/>
            <person name="Tulloss R.E."/>
            <person name="Uehling J."/>
            <person name="Grigoriev I.V."/>
            <person name="Vagvolgyi C."/>
            <person name="Papp T."/>
            <person name="Martin F.M."/>
            <person name="Miettinen O."/>
            <person name="Hibbett D.S."/>
            <person name="Nagy L.G."/>
        </authorList>
    </citation>
    <scope>NUCLEOTIDE SEQUENCE [LARGE SCALE GENOMIC DNA]</scope>
    <source>
        <strain evidence="2 3">HHB13444</strain>
    </source>
</reference>
<dbReference type="EMBL" id="ML212399">
    <property type="protein sequence ID" value="TFK78660.1"/>
    <property type="molecule type" value="Genomic_DNA"/>
</dbReference>
<organism evidence="2 3">
    <name type="scientific">Polyporus arcularius HHB13444</name>
    <dbReference type="NCBI Taxonomy" id="1314778"/>
    <lineage>
        <taxon>Eukaryota</taxon>
        <taxon>Fungi</taxon>
        <taxon>Dikarya</taxon>
        <taxon>Basidiomycota</taxon>
        <taxon>Agaricomycotina</taxon>
        <taxon>Agaricomycetes</taxon>
        <taxon>Polyporales</taxon>
        <taxon>Polyporaceae</taxon>
        <taxon>Polyporus</taxon>
    </lineage>
</organism>